<dbReference type="SUPFAM" id="SSF50494">
    <property type="entry name" value="Trypsin-like serine proteases"/>
    <property type="match status" value="1"/>
</dbReference>
<protein>
    <recommendedName>
        <fullName evidence="3">Trypsin-like serine protease</fullName>
    </recommendedName>
</protein>
<reference evidence="2" key="1">
    <citation type="journal article" date="2019" name="Int. J. Syst. Evol. Microbiol.">
        <title>The Global Catalogue of Microorganisms (GCM) 10K type strain sequencing project: providing services to taxonomists for standard genome sequencing and annotation.</title>
        <authorList>
            <consortium name="The Broad Institute Genomics Platform"/>
            <consortium name="The Broad Institute Genome Sequencing Center for Infectious Disease"/>
            <person name="Wu L."/>
            <person name="Ma J."/>
        </authorList>
    </citation>
    <scope>NUCLEOTIDE SEQUENCE [LARGE SCALE GENOMIC DNA]</scope>
    <source>
        <strain evidence="2">Q85</strain>
    </source>
</reference>
<sequence>MASVTFDPPPFLLCVSNGLRTAWSVFSRSGWGALLLALLLVSISPAAAQVQSSVDPMAHDAAAVAERLDLTPVEALRHLRLQAASVAETDAIADRYADRLAGIAIEHRPDFRIIVRLTGTDPVPDRSVDLGGKRVAIVFQTGAATTRTGLVQAIASYQSTIRDSLLAPPGLGVDMRTGELVAVVSRRDIEREGADALRARLAALTRVPVRLRVVDQPVLDLGSIAGGTRMTGTRPGDAHRYLCTAGFAVTDGVRSALATAAHCPDTLTVRDPAGQNVDLPFVGQWGWGNQDVQINLTPGTLTPEFFVDTARTISRPVTGARGRAGLRAGDVVCHRGERTGYSCSVIELTDFAPAGDLCGGACLPTWTTVAGPSCKGGDSGGPVFLGTTAYGLLKGGSYRADGSCAFWFFMSTDYLPAPWRLLTAPATPSGGPALRGATTDGLYRTRAAIDDRK</sequence>
<dbReference type="InterPro" id="IPR009003">
    <property type="entry name" value="Peptidase_S1_PA"/>
</dbReference>
<comment type="caution">
    <text evidence="1">The sequence shown here is derived from an EMBL/GenBank/DDBJ whole genome shotgun (WGS) entry which is preliminary data.</text>
</comment>
<name>A0ABW4NEC0_9SPHN</name>
<gene>
    <name evidence="1" type="ORF">ACFSC3_12195</name>
</gene>
<keyword evidence="2" id="KW-1185">Reference proteome</keyword>
<dbReference type="Proteomes" id="UP001597283">
    <property type="component" value="Unassembled WGS sequence"/>
</dbReference>
<organism evidence="1 2">
    <name type="scientific">Sphingomonas floccifaciens</name>
    <dbReference type="NCBI Taxonomy" id="1844115"/>
    <lineage>
        <taxon>Bacteria</taxon>
        <taxon>Pseudomonadati</taxon>
        <taxon>Pseudomonadota</taxon>
        <taxon>Alphaproteobacteria</taxon>
        <taxon>Sphingomonadales</taxon>
        <taxon>Sphingomonadaceae</taxon>
        <taxon>Sphingomonas</taxon>
    </lineage>
</organism>
<dbReference type="EMBL" id="JBHUFC010000003">
    <property type="protein sequence ID" value="MFD1788332.1"/>
    <property type="molecule type" value="Genomic_DNA"/>
</dbReference>
<evidence type="ECO:0008006" key="3">
    <source>
        <dbReference type="Google" id="ProtNLM"/>
    </source>
</evidence>
<dbReference type="InterPro" id="IPR043504">
    <property type="entry name" value="Peptidase_S1_PA_chymotrypsin"/>
</dbReference>
<accession>A0ABW4NEC0</accession>
<dbReference type="Gene3D" id="2.40.10.10">
    <property type="entry name" value="Trypsin-like serine proteases"/>
    <property type="match status" value="2"/>
</dbReference>
<evidence type="ECO:0000313" key="1">
    <source>
        <dbReference type="EMBL" id="MFD1788332.1"/>
    </source>
</evidence>
<proteinExistence type="predicted"/>
<evidence type="ECO:0000313" key="2">
    <source>
        <dbReference type="Proteomes" id="UP001597283"/>
    </source>
</evidence>
<dbReference type="RefSeq" id="WP_380940717.1">
    <property type="nucleotide sequence ID" value="NZ_JBHUFC010000003.1"/>
</dbReference>